<protein>
    <submittedName>
        <fullName evidence="2">Nuclear transport factor 2 family protein</fullName>
    </submittedName>
</protein>
<dbReference type="InterPro" id="IPR027843">
    <property type="entry name" value="DUF4440"/>
</dbReference>
<dbReference type="Gene3D" id="3.10.450.50">
    <property type="match status" value="1"/>
</dbReference>
<gene>
    <name evidence="2" type="ORF">GV789_02860</name>
</gene>
<proteinExistence type="predicted"/>
<reference evidence="2 3" key="1">
    <citation type="submission" date="2020-01" db="EMBL/GenBank/DDBJ databases">
        <title>Genetics and antimicrobial susceptibilities of Nocardia species isolated from the soil; a comparison with species isolated from humans.</title>
        <authorList>
            <person name="Carrasco G."/>
            <person name="Monzon S."/>
            <person name="Sansegundo M."/>
            <person name="Garcia E."/>
            <person name="Garrido N."/>
            <person name="Medina M.J."/>
            <person name="Villalon P."/>
            <person name="Ramirez-Arocha A.C."/>
            <person name="Jimenez P."/>
            <person name="Cuesta I."/>
            <person name="Valdezate S."/>
        </authorList>
    </citation>
    <scope>NUCLEOTIDE SEQUENCE [LARGE SCALE GENOMIC DNA]</scope>
    <source>
        <strain evidence="2 3">CNM20110639</strain>
    </source>
</reference>
<evidence type="ECO:0000313" key="3">
    <source>
        <dbReference type="Proteomes" id="UP000468928"/>
    </source>
</evidence>
<feature type="domain" description="DUF4440" evidence="1">
    <location>
        <begin position="80"/>
        <end position="181"/>
    </location>
</feature>
<evidence type="ECO:0000259" key="1">
    <source>
        <dbReference type="Pfam" id="PF14534"/>
    </source>
</evidence>
<dbReference type="Pfam" id="PF14534">
    <property type="entry name" value="DUF4440"/>
    <property type="match status" value="1"/>
</dbReference>
<sequence>MCWRSASCVDLFHARLSDERICQKSGSSSPYGAASTWRPSATVDNLNLLHSSKPVVRNDAIVGSMTKQAVSADLDTFTRLCRDWDDALVANDVERIAAFATRGWMFVSQDGVMAGSRFLAAVADGVVLHDTFRSAVQSVVDLGDVAVVVARVVNTGVYQGERFENDEWASDVFVYREGRWLCELTHLTPARAAPWPTP</sequence>
<comment type="caution">
    <text evidence="2">The sequence shown here is derived from an EMBL/GenBank/DDBJ whole genome shotgun (WGS) entry which is preliminary data.</text>
</comment>
<dbReference type="SUPFAM" id="SSF54427">
    <property type="entry name" value="NTF2-like"/>
    <property type="match status" value="1"/>
</dbReference>
<evidence type="ECO:0000313" key="2">
    <source>
        <dbReference type="EMBL" id="NEW43400.1"/>
    </source>
</evidence>
<organism evidence="2 3">
    <name type="scientific">Nocardia cyriacigeorgica</name>
    <dbReference type="NCBI Taxonomy" id="135487"/>
    <lineage>
        <taxon>Bacteria</taxon>
        <taxon>Bacillati</taxon>
        <taxon>Actinomycetota</taxon>
        <taxon>Actinomycetes</taxon>
        <taxon>Mycobacteriales</taxon>
        <taxon>Nocardiaceae</taxon>
        <taxon>Nocardia</taxon>
    </lineage>
</organism>
<dbReference type="InterPro" id="IPR032710">
    <property type="entry name" value="NTF2-like_dom_sf"/>
</dbReference>
<accession>A0A6P1D2L4</accession>
<dbReference type="RefSeq" id="WP_163828341.1">
    <property type="nucleotide sequence ID" value="NZ_JAAGUZ010000005.1"/>
</dbReference>
<dbReference type="EMBL" id="JAAGUZ010000005">
    <property type="protein sequence ID" value="NEW43400.1"/>
    <property type="molecule type" value="Genomic_DNA"/>
</dbReference>
<name>A0A6P1D2L4_9NOCA</name>
<dbReference type="AlphaFoldDB" id="A0A6P1D2L4"/>
<dbReference type="Proteomes" id="UP000468928">
    <property type="component" value="Unassembled WGS sequence"/>
</dbReference>